<feature type="non-terminal residue" evidence="1">
    <location>
        <position position="94"/>
    </location>
</feature>
<comment type="caution">
    <text evidence="1">The sequence shown here is derived from an EMBL/GenBank/DDBJ whole genome shotgun (WGS) entry which is preliminary data.</text>
</comment>
<gene>
    <name evidence="1" type="ORF">F444_02645</name>
</gene>
<dbReference type="EMBL" id="ANJA01000519">
    <property type="protein sequence ID" value="ETO83304.1"/>
    <property type="molecule type" value="Genomic_DNA"/>
</dbReference>
<dbReference type="Proteomes" id="UP000028582">
    <property type="component" value="Unassembled WGS sequence"/>
</dbReference>
<sequence length="94" mass="10462">SKSNLVPVLRQDTCWSSTISMLDCYFRLWEFLSADDDIADLLPSWSAHVGGPAVEVRCVESISKKLQSDGLTLLDVRDLFDGYSKSDLHLAIIS</sequence>
<dbReference type="PANTHER" id="PTHR40866:SF1">
    <property type="entry name" value="BED-TYPE DOMAIN-CONTAINING PROTEIN"/>
    <property type="match status" value="1"/>
</dbReference>
<dbReference type="PANTHER" id="PTHR40866">
    <property type="entry name" value="BED-TYPE DOMAIN-CONTAINING PROTEIN"/>
    <property type="match status" value="1"/>
</dbReference>
<organism evidence="1 2">
    <name type="scientific">Phytophthora nicotianae P1976</name>
    <dbReference type="NCBI Taxonomy" id="1317066"/>
    <lineage>
        <taxon>Eukaryota</taxon>
        <taxon>Sar</taxon>
        <taxon>Stramenopiles</taxon>
        <taxon>Oomycota</taxon>
        <taxon>Peronosporomycetes</taxon>
        <taxon>Peronosporales</taxon>
        <taxon>Peronosporaceae</taxon>
        <taxon>Phytophthora</taxon>
    </lineage>
</organism>
<protein>
    <submittedName>
        <fullName evidence="1">Uncharacterized protein</fullName>
    </submittedName>
</protein>
<feature type="non-terminal residue" evidence="1">
    <location>
        <position position="1"/>
    </location>
</feature>
<proteinExistence type="predicted"/>
<accession>A0A081AWP3</accession>
<evidence type="ECO:0000313" key="2">
    <source>
        <dbReference type="Proteomes" id="UP000028582"/>
    </source>
</evidence>
<dbReference type="AlphaFoldDB" id="A0A081AWP3"/>
<name>A0A081AWP3_PHYNI</name>
<evidence type="ECO:0000313" key="1">
    <source>
        <dbReference type="EMBL" id="ETO83304.1"/>
    </source>
</evidence>
<reference evidence="1 2" key="1">
    <citation type="submission" date="2013-11" db="EMBL/GenBank/DDBJ databases">
        <title>The Genome Sequence of Phytophthora parasitica P1976.</title>
        <authorList>
            <consortium name="The Broad Institute Genomics Platform"/>
            <person name="Russ C."/>
            <person name="Tyler B."/>
            <person name="Panabieres F."/>
            <person name="Shan W."/>
            <person name="Tripathy S."/>
            <person name="Grunwald N."/>
            <person name="Machado M."/>
            <person name="Johnson C.S."/>
            <person name="Walker B."/>
            <person name="Young S."/>
            <person name="Zeng Q."/>
            <person name="Gargeya S."/>
            <person name="Fitzgerald M."/>
            <person name="Haas B."/>
            <person name="Abouelleil A."/>
            <person name="Allen A.W."/>
            <person name="Alvarado L."/>
            <person name="Arachchi H.M."/>
            <person name="Berlin A.M."/>
            <person name="Chapman S.B."/>
            <person name="Gainer-Dewar J."/>
            <person name="Goldberg J."/>
            <person name="Griggs A."/>
            <person name="Gujja S."/>
            <person name="Hansen M."/>
            <person name="Howarth C."/>
            <person name="Imamovic A."/>
            <person name="Ireland A."/>
            <person name="Larimer J."/>
            <person name="McCowan C."/>
            <person name="Murphy C."/>
            <person name="Pearson M."/>
            <person name="Poon T.W."/>
            <person name="Priest M."/>
            <person name="Roberts A."/>
            <person name="Saif S."/>
            <person name="Shea T."/>
            <person name="Sisk P."/>
            <person name="Sykes S."/>
            <person name="Wortman J."/>
            <person name="Nusbaum C."/>
            <person name="Birren B."/>
        </authorList>
    </citation>
    <scope>NUCLEOTIDE SEQUENCE [LARGE SCALE GENOMIC DNA]</scope>
    <source>
        <strain evidence="1 2">P1976</strain>
    </source>
</reference>